<dbReference type="EMBL" id="PYAU01000001">
    <property type="protein sequence ID" value="PSL38108.1"/>
    <property type="molecule type" value="Genomic_DNA"/>
</dbReference>
<name>A0A2P8GVX4_9MICO</name>
<dbReference type="RefSeq" id="WP_158261934.1">
    <property type="nucleotide sequence ID" value="NZ_PYAU01000001.1"/>
</dbReference>
<dbReference type="OrthoDB" id="10017045at2"/>
<dbReference type="Proteomes" id="UP000241203">
    <property type="component" value="Unassembled WGS sequence"/>
</dbReference>
<comment type="caution">
    <text evidence="1">The sequence shown here is derived from an EMBL/GenBank/DDBJ whole genome shotgun (WGS) entry which is preliminary data.</text>
</comment>
<sequence length="143" mass="15204">MVIAHARPAHAEDPTTVALTPGVERALSALLQRARRAEDETSGPNRRRAFRNTRHLLGGMRALGIPLHVLADALDVTVQSARARAGTDGPIRLDDFRRLIGPSVARTDGRGASHGQTLHPASTLIVAFLESITPSEGGGTLPR</sequence>
<evidence type="ECO:0000313" key="2">
    <source>
        <dbReference type="Proteomes" id="UP000241203"/>
    </source>
</evidence>
<dbReference type="AlphaFoldDB" id="A0A2P8GVX4"/>
<proteinExistence type="predicted"/>
<organism evidence="1 2">
    <name type="scientific">Labedella gwakjiensis</name>
    <dbReference type="NCBI Taxonomy" id="390269"/>
    <lineage>
        <taxon>Bacteria</taxon>
        <taxon>Bacillati</taxon>
        <taxon>Actinomycetota</taxon>
        <taxon>Actinomycetes</taxon>
        <taxon>Micrococcales</taxon>
        <taxon>Microbacteriaceae</taxon>
        <taxon>Labedella</taxon>
    </lineage>
</organism>
<evidence type="ECO:0000313" key="1">
    <source>
        <dbReference type="EMBL" id="PSL38108.1"/>
    </source>
</evidence>
<reference evidence="1 2" key="1">
    <citation type="submission" date="2018-03" db="EMBL/GenBank/DDBJ databases">
        <title>Genomic Encyclopedia of Archaeal and Bacterial Type Strains, Phase II (KMG-II): from individual species to whole genera.</title>
        <authorList>
            <person name="Goeker M."/>
        </authorList>
    </citation>
    <scope>NUCLEOTIDE SEQUENCE [LARGE SCALE GENOMIC DNA]</scope>
    <source>
        <strain evidence="1 2">DSM 21548</strain>
    </source>
</reference>
<protein>
    <submittedName>
        <fullName evidence="1">Uncharacterized protein</fullName>
    </submittedName>
</protein>
<gene>
    <name evidence="1" type="ORF">CLV49_1720</name>
</gene>
<accession>A0A2P8GVX4</accession>